<dbReference type="AlphaFoldDB" id="A0A2T2NBF0"/>
<dbReference type="Proteomes" id="UP000240883">
    <property type="component" value="Unassembled WGS sequence"/>
</dbReference>
<accession>A0A2T2NBF0</accession>
<sequence>MAWFPGRTYVLVGSPCILRGCWLAGWLATTRDSRLGQVSPSWCQPWTIAVRTHPPFHASFFFIPMRSLVNELFESLLRKPWEGGWGGRGRPHPLRPDALFPPSERAGLEWGSKMGLRACEWCAWGVKREKGLALVLCWRKLTGTHTHHGRPLFARKRGGQ</sequence>
<proteinExistence type="predicted"/>
<keyword evidence="2" id="KW-1185">Reference proteome</keyword>
<organism evidence="1 2">
    <name type="scientific">Corynespora cassiicola Philippines</name>
    <dbReference type="NCBI Taxonomy" id="1448308"/>
    <lineage>
        <taxon>Eukaryota</taxon>
        <taxon>Fungi</taxon>
        <taxon>Dikarya</taxon>
        <taxon>Ascomycota</taxon>
        <taxon>Pezizomycotina</taxon>
        <taxon>Dothideomycetes</taxon>
        <taxon>Pleosporomycetidae</taxon>
        <taxon>Pleosporales</taxon>
        <taxon>Corynesporascaceae</taxon>
        <taxon>Corynespora</taxon>
    </lineage>
</organism>
<gene>
    <name evidence="1" type="ORF">BS50DRAFT_116614</name>
</gene>
<reference evidence="1 2" key="1">
    <citation type="journal article" date="2018" name="Front. Microbiol.">
        <title>Genome-Wide Analysis of Corynespora cassiicola Leaf Fall Disease Putative Effectors.</title>
        <authorList>
            <person name="Lopez D."/>
            <person name="Ribeiro S."/>
            <person name="Label P."/>
            <person name="Fumanal B."/>
            <person name="Venisse J.S."/>
            <person name="Kohler A."/>
            <person name="de Oliveira R.R."/>
            <person name="Labutti K."/>
            <person name="Lipzen A."/>
            <person name="Lail K."/>
            <person name="Bauer D."/>
            <person name="Ohm R.A."/>
            <person name="Barry K.W."/>
            <person name="Spatafora J."/>
            <person name="Grigoriev I.V."/>
            <person name="Martin F.M."/>
            <person name="Pujade-Renaud V."/>
        </authorList>
    </citation>
    <scope>NUCLEOTIDE SEQUENCE [LARGE SCALE GENOMIC DNA]</scope>
    <source>
        <strain evidence="1 2">Philippines</strain>
    </source>
</reference>
<evidence type="ECO:0000313" key="2">
    <source>
        <dbReference type="Proteomes" id="UP000240883"/>
    </source>
</evidence>
<name>A0A2T2NBF0_CORCC</name>
<evidence type="ECO:0000313" key="1">
    <source>
        <dbReference type="EMBL" id="PSN62368.1"/>
    </source>
</evidence>
<protein>
    <submittedName>
        <fullName evidence="1">Uncharacterized protein</fullName>
    </submittedName>
</protein>
<dbReference type="EMBL" id="KZ678141">
    <property type="protein sequence ID" value="PSN62368.1"/>
    <property type="molecule type" value="Genomic_DNA"/>
</dbReference>